<keyword evidence="1" id="KW-0547">Nucleotide-binding</keyword>
<dbReference type="Proteomes" id="UP001156484">
    <property type="component" value="Chromosome"/>
</dbReference>
<dbReference type="EMBL" id="CP107551">
    <property type="protein sequence ID" value="UYP20252.1"/>
    <property type="molecule type" value="Genomic_DNA"/>
</dbReference>
<proteinExistence type="predicted"/>
<sequence>MSSPDPIVNIVGLSKTFGDHTVLKKVGLTIHAGEVHGLLGENGSGKSTLIKVLAGFHAPDPGAALQVRGRDVPLPVPAGGFRDLGISFVHQDLALVPDLSVVENLRVGPVVAGSKPWISWRHEKRTARALFERFGLDIDPDAPVSTLNETERALLAILRATEELGERRTLLVLDEPTVFLPREGTDLLFSVVREIVADRKAAVLFVSHDLDEVLDHTDRVTVLRDGVSQGTHRTRDLTANSLIDLIVGRSLDSADPRVAGPARDFDGVGPLARVENLETTTVDGIGFEVRPGEVVGLTGIAGSGYDDVLPALYGARPARGGRLTVGDDPVDLPTITPIEALARKVVYVPPDRKVEGSAPELTVAENVTLPVLGSGFVKPRALREIATALADRCDVRPRDPQAVYGSLSGGNQQKALLGKWLQTDPVLVLLAEPTQGVDIGARARIFEMLRETARGGAGIVVASSDYEQLSVLCDRVLVFSHGHVVAELTGDNLSKHHISDSVLGLKTVSSVRSDRK</sequence>
<organism evidence="1 2">
    <name type="scientific">Rhodococcus sacchari</name>
    <dbReference type="NCBI Taxonomy" id="2962047"/>
    <lineage>
        <taxon>Bacteria</taxon>
        <taxon>Bacillati</taxon>
        <taxon>Actinomycetota</taxon>
        <taxon>Actinomycetes</taxon>
        <taxon>Mycobacteriales</taxon>
        <taxon>Nocardiaceae</taxon>
        <taxon>Rhodococcus</taxon>
    </lineage>
</organism>
<reference evidence="1" key="1">
    <citation type="submission" date="2022-10" db="EMBL/GenBank/DDBJ databases">
        <title>Rhodococcus ferula Z13 complete genome.</title>
        <authorList>
            <person name="Long X."/>
            <person name="Zang M."/>
        </authorList>
    </citation>
    <scope>NUCLEOTIDE SEQUENCE</scope>
    <source>
        <strain evidence="1">Z13</strain>
    </source>
</reference>
<name>A0ACD4DJN0_9NOCA</name>
<evidence type="ECO:0000313" key="2">
    <source>
        <dbReference type="Proteomes" id="UP001156484"/>
    </source>
</evidence>
<evidence type="ECO:0000313" key="1">
    <source>
        <dbReference type="EMBL" id="UYP20252.1"/>
    </source>
</evidence>
<keyword evidence="2" id="KW-1185">Reference proteome</keyword>
<gene>
    <name evidence="1" type="ORF">OED52_06885</name>
</gene>
<accession>A0ACD4DJN0</accession>
<keyword evidence="1" id="KW-0067">ATP-binding</keyword>
<protein>
    <submittedName>
        <fullName evidence="1">Sugar ABC transporter ATP-binding protein</fullName>
    </submittedName>
</protein>